<dbReference type="Gene3D" id="3.20.20.80">
    <property type="entry name" value="Glycosidases"/>
    <property type="match status" value="1"/>
</dbReference>
<keyword evidence="2 5" id="KW-0378">Hydrolase</keyword>
<dbReference type="InterPro" id="IPR006047">
    <property type="entry name" value="GH13_cat_dom"/>
</dbReference>
<sequence length="576" mass="66696">MQGVKWWQKAVFYQIYPRSFADASGDGIGDLEGIRRHLDYLQDLGIEAIWLCPHYPSPLVDWGYDVADYTDVAPEYGTMADFQRLLDEAHRRNIRVILDLVLNHTSDQHPWFQESRSGRDSPKRDWYIWRDGKNGGPPNNWYSVFGGSAWEYDPRTGQYYYHFFFKEQPDLNWRNPEVKRAMFDVVRFWLERGVDGFRLDAVGTIFEDPALPDQTAPMSYPEWRKAWNAASEEAERERLWRIRQEMFRYQEDLPEVHDLMRELRALVDTYGDIVLVGETEDLAYYGNGQDELHLVFNFPLMKSPRLTPSIVRANQQERLSGMPPGAWPCNTMGNHDFSRVLSRYGDGRHDLEIARIAAALMLTLQGTPFLYYGEEIGMRDLILTDLAQFKDPLGRWWYQVERELFGTSHEEAVIRGARFGRDKCRTPMQWSRAPNAGFCPPEVQPWLPVHPNYLEGVNVADQLEDPDSLFSFYRRLIHLRQRTPALVAGDYQPLAEDSEEALIFLRRLPQNGQACLVAMNMGERPARVLTGLAAWGRCLFSTHRAERSEENLQELRLAPFEITIVELTGGAEGEAS</sequence>
<organism evidence="5 6">
    <name type="scientific">Candidatus Thermoflexus japonica</name>
    <dbReference type="NCBI Taxonomy" id="2035417"/>
    <lineage>
        <taxon>Bacteria</taxon>
        <taxon>Bacillati</taxon>
        <taxon>Chloroflexota</taxon>
        <taxon>Thermoflexia</taxon>
        <taxon>Thermoflexales</taxon>
        <taxon>Thermoflexaceae</taxon>
        <taxon>Thermoflexus</taxon>
    </lineage>
</organism>
<dbReference type="FunFam" id="3.90.400.10:FF:000002">
    <property type="entry name" value="Sucrose isomerase"/>
    <property type="match status" value="1"/>
</dbReference>
<dbReference type="SMART" id="SM00642">
    <property type="entry name" value="Aamy"/>
    <property type="match status" value="1"/>
</dbReference>
<accession>A0A2H5Y803</accession>
<proteinExistence type="inferred from homology"/>
<dbReference type="Gene3D" id="2.60.40.1180">
    <property type="entry name" value="Golgi alpha-mannosidase II"/>
    <property type="match status" value="1"/>
</dbReference>
<dbReference type="InterPro" id="IPR013780">
    <property type="entry name" value="Glyco_hydro_b"/>
</dbReference>
<comment type="similarity">
    <text evidence="1">Belongs to the glycosyl hydrolase 13 family.</text>
</comment>
<dbReference type="SUPFAM" id="SSF51445">
    <property type="entry name" value="(Trans)glycosidases"/>
    <property type="match status" value="1"/>
</dbReference>
<dbReference type="CDD" id="cd11333">
    <property type="entry name" value="AmyAc_SI_OligoGlu_DGase"/>
    <property type="match status" value="1"/>
</dbReference>
<dbReference type="Proteomes" id="UP000236642">
    <property type="component" value="Unassembled WGS sequence"/>
</dbReference>
<evidence type="ECO:0000313" key="6">
    <source>
        <dbReference type="Proteomes" id="UP000236642"/>
    </source>
</evidence>
<dbReference type="PANTHER" id="PTHR10357">
    <property type="entry name" value="ALPHA-AMYLASE FAMILY MEMBER"/>
    <property type="match status" value="1"/>
</dbReference>
<evidence type="ECO:0000256" key="2">
    <source>
        <dbReference type="ARBA" id="ARBA00022801"/>
    </source>
</evidence>
<evidence type="ECO:0000313" key="5">
    <source>
        <dbReference type="EMBL" id="GBD09569.1"/>
    </source>
</evidence>
<dbReference type="SUPFAM" id="SSF51011">
    <property type="entry name" value="Glycosyl hydrolase domain"/>
    <property type="match status" value="1"/>
</dbReference>
<gene>
    <name evidence="5" type="primary">malL</name>
    <name evidence="5" type="ORF">HRbin22_01826</name>
</gene>
<dbReference type="InterPro" id="IPR045857">
    <property type="entry name" value="O16G_dom_2"/>
</dbReference>
<keyword evidence="3 5" id="KW-0326">Glycosidase</keyword>
<dbReference type="EC" id="3.2.1.10" evidence="5"/>
<dbReference type="GO" id="GO:0004574">
    <property type="term" value="F:oligo-1,6-glucosidase activity"/>
    <property type="evidence" value="ECO:0007669"/>
    <property type="project" value="UniProtKB-EC"/>
</dbReference>
<dbReference type="EMBL" id="BEHY01000051">
    <property type="protein sequence ID" value="GBD09569.1"/>
    <property type="molecule type" value="Genomic_DNA"/>
</dbReference>
<dbReference type="Pfam" id="PF00128">
    <property type="entry name" value="Alpha-amylase"/>
    <property type="match status" value="1"/>
</dbReference>
<reference evidence="6" key="1">
    <citation type="submission" date="2017-09" db="EMBL/GenBank/DDBJ databases">
        <title>Metaegenomics of thermophilic ammonia-oxidizing enrichment culture.</title>
        <authorList>
            <person name="Kato S."/>
            <person name="Suzuki K."/>
        </authorList>
    </citation>
    <scope>NUCLEOTIDE SEQUENCE [LARGE SCALE GENOMIC DNA]</scope>
</reference>
<dbReference type="AlphaFoldDB" id="A0A2H5Y803"/>
<dbReference type="InterPro" id="IPR017853">
    <property type="entry name" value="GH"/>
</dbReference>
<evidence type="ECO:0000256" key="3">
    <source>
        <dbReference type="ARBA" id="ARBA00023295"/>
    </source>
</evidence>
<comment type="caution">
    <text evidence="5">The sequence shown here is derived from an EMBL/GenBank/DDBJ whole genome shotgun (WGS) entry which is preliminary data.</text>
</comment>
<feature type="domain" description="Glycosyl hydrolase family 13 catalytic" evidence="4">
    <location>
        <begin position="14"/>
        <end position="425"/>
    </location>
</feature>
<dbReference type="GO" id="GO:0004556">
    <property type="term" value="F:alpha-amylase activity"/>
    <property type="evidence" value="ECO:0007669"/>
    <property type="project" value="TreeGrafter"/>
</dbReference>
<name>A0A2H5Y803_9CHLR</name>
<dbReference type="GO" id="GO:0009313">
    <property type="term" value="P:oligosaccharide catabolic process"/>
    <property type="evidence" value="ECO:0007669"/>
    <property type="project" value="TreeGrafter"/>
</dbReference>
<evidence type="ECO:0000259" key="4">
    <source>
        <dbReference type="SMART" id="SM00642"/>
    </source>
</evidence>
<protein>
    <submittedName>
        <fullName evidence="5">Oligo-1,6-glucosidase</fullName>
        <ecNumber evidence="5">3.2.1.10</ecNumber>
    </submittedName>
</protein>
<dbReference type="Gene3D" id="3.90.400.10">
    <property type="entry name" value="Oligo-1,6-glucosidase, Domain 2"/>
    <property type="match status" value="1"/>
</dbReference>
<evidence type="ECO:0000256" key="1">
    <source>
        <dbReference type="ARBA" id="ARBA00008061"/>
    </source>
</evidence>
<dbReference type="PANTHER" id="PTHR10357:SF179">
    <property type="entry name" value="NEUTRAL AND BASIC AMINO ACID TRANSPORT PROTEIN RBAT"/>
    <property type="match status" value="1"/>
</dbReference>